<dbReference type="EMBL" id="NART01000019">
    <property type="protein sequence ID" value="OTQ10375.1"/>
    <property type="molecule type" value="Genomic_DNA"/>
</dbReference>
<dbReference type="EMBL" id="NARP01000011">
    <property type="protein sequence ID" value="OTQ00105.1"/>
    <property type="molecule type" value="Genomic_DNA"/>
</dbReference>
<dbReference type="NCBIfam" id="NF001246">
    <property type="entry name" value="PRK00218.1-2"/>
    <property type="match status" value="1"/>
</dbReference>
<dbReference type="Pfam" id="PF04356">
    <property type="entry name" value="DUF489"/>
    <property type="match status" value="1"/>
</dbReference>
<evidence type="ECO:0000313" key="7">
    <source>
        <dbReference type="Proteomes" id="UP000194800"/>
    </source>
</evidence>
<dbReference type="SUPFAM" id="SSF101322">
    <property type="entry name" value="YcfC-like"/>
    <property type="match status" value="1"/>
</dbReference>
<name>A0A242NIN1_9GAMM</name>
<dbReference type="RefSeq" id="WP_086272095.1">
    <property type="nucleotide sequence ID" value="NZ_MZNE01000007.1"/>
</dbReference>
<comment type="caution">
    <text evidence="5">The sequence shown here is derived from an EMBL/GenBank/DDBJ whole genome shotgun (WGS) entry which is preliminary data.</text>
</comment>
<evidence type="ECO:0000256" key="2">
    <source>
        <dbReference type="ARBA" id="ARBA00022490"/>
    </source>
</evidence>
<keyword evidence="1 4" id="KW-1003">Cell membrane</keyword>
<keyword evidence="7" id="KW-1185">Reference proteome</keyword>
<dbReference type="OrthoDB" id="9788031at2"/>
<gene>
    <name evidence="4" type="primary">hflD</name>
    <name evidence="6" type="ORF">B6C91_05890</name>
    <name evidence="5" type="ORF">B6D08_05300</name>
</gene>
<dbReference type="Proteomes" id="UP000194977">
    <property type="component" value="Unassembled WGS sequence"/>
</dbReference>
<keyword evidence="2 4" id="KW-0963">Cytoplasm</keyword>
<dbReference type="Proteomes" id="UP000194800">
    <property type="component" value="Unassembled WGS sequence"/>
</dbReference>
<dbReference type="PANTHER" id="PTHR38100:SF1">
    <property type="entry name" value="HIGH FREQUENCY LYSOGENIZATION PROTEIN HFLD"/>
    <property type="match status" value="1"/>
</dbReference>
<dbReference type="PANTHER" id="PTHR38100">
    <property type="entry name" value="HIGH FREQUENCY LYSOGENIZATION PROTEIN HFLD"/>
    <property type="match status" value="1"/>
</dbReference>
<sequence>MDGKYHHIAIALAGIVQSALLIPQLANSGICNTTLYERSVKSVFITSPKTTLDVYGGLHNIKIGLQTLIELLSSGQKEQMEIMRYVFSSLNITSKLLKNNDSLSKIDQRLKHITSLYPDLNDETIGNNIEDLSYSLAGIYSDIVSPISTKIQITGKAKFLQNAFIQAKVRTALLGCIRSTILWYQVGGGRLQFLFQRKRICDAAQQLLQRIDTAY</sequence>
<protein>
    <recommendedName>
        <fullName evidence="4">High frequency lysogenization protein HflD homolog</fullName>
    </recommendedName>
</protein>
<dbReference type="AlphaFoldDB" id="A0A242NIN1"/>
<evidence type="ECO:0000313" key="8">
    <source>
        <dbReference type="Proteomes" id="UP000194977"/>
    </source>
</evidence>
<accession>A0A242NIN1</accession>
<comment type="similarity">
    <text evidence="4">Belongs to the HflD family.</text>
</comment>
<comment type="subcellular location">
    <subcellularLocation>
        <location evidence="4">Cytoplasm</location>
    </subcellularLocation>
    <subcellularLocation>
        <location evidence="4">Cell membrane</location>
        <topology evidence="4">Peripheral membrane protein</topology>
        <orientation evidence="4">Cytoplasmic side</orientation>
    </subcellularLocation>
</comment>
<evidence type="ECO:0000256" key="4">
    <source>
        <dbReference type="HAMAP-Rule" id="MF_00695"/>
    </source>
</evidence>
<reference evidence="7 8" key="1">
    <citation type="submission" date="2017-03" db="EMBL/GenBank/DDBJ databases">
        <title>Comparative genomics of honeybee gut symbionts reveal geographically distinct and subgroup specific antibiotic resistance.</title>
        <authorList>
            <person name="Ludvigsen J."/>
            <person name="Porcellato D."/>
            <person name="Labee-Lund T.M."/>
            <person name="Amdam G.V."/>
            <person name="Rudi K."/>
        </authorList>
    </citation>
    <scope>NUCLEOTIDE SEQUENCE [LARGE SCALE GENOMIC DNA]</scope>
    <source>
        <strain evidence="5 8">A-7-12</strain>
        <strain evidence="6 7">A-9-12</strain>
    </source>
</reference>
<evidence type="ECO:0000256" key="1">
    <source>
        <dbReference type="ARBA" id="ARBA00022475"/>
    </source>
</evidence>
<organism evidence="5 8">
    <name type="scientific">Gilliamella apicola</name>
    <dbReference type="NCBI Taxonomy" id="1196095"/>
    <lineage>
        <taxon>Bacteria</taxon>
        <taxon>Pseudomonadati</taxon>
        <taxon>Pseudomonadota</taxon>
        <taxon>Gammaproteobacteria</taxon>
        <taxon>Orbales</taxon>
        <taxon>Orbaceae</taxon>
        <taxon>Gilliamella</taxon>
    </lineage>
</organism>
<dbReference type="InterPro" id="IPR007451">
    <property type="entry name" value="HflD"/>
</dbReference>
<dbReference type="GO" id="GO:0005737">
    <property type="term" value="C:cytoplasm"/>
    <property type="evidence" value="ECO:0007669"/>
    <property type="project" value="UniProtKB-SubCell"/>
</dbReference>
<evidence type="ECO:0000256" key="3">
    <source>
        <dbReference type="ARBA" id="ARBA00023136"/>
    </source>
</evidence>
<dbReference type="HAMAP" id="MF_00695">
    <property type="entry name" value="HflD_protein"/>
    <property type="match status" value="1"/>
</dbReference>
<dbReference type="InterPro" id="IPR035932">
    <property type="entry name" value="HflD-like_sf"/>
</dbReference>
<evidence type="ECO:0000313" key="5">
    <source>
        <dbReference type="EMBL" id="OTQ00105.1"/>
    </source>
</evidence>
<dbReference type="GO" id="GO:0005886">
    <property type="term" value="C:plasma membrane"/>
    <property type="evidence" value="ECO:0007669"/>
    <property type="project" value="UniProtKB-SubCell"/>
</dbReference>
<evidence type="ECO:0000313" key="6">
    <source>
        <dbReference type="EMBL" id="OTQ10375.1"/>
    </source>
</evidence>
<proteinExistence type="inferred from homology"/>
<dbReference type="Gene3D" id="1.10.3890.10">
    <property type="entry name" value="HflD-like"/>
    <property type="match status" value="1"/>
</dbReference>
<keyword evidence="3 4" id="KW-0472">Membrane</keyword>